<comment type="caution">
    <text evidence="1">The sequence shown here is derived from an EMBL/GenBank/DDBJ whole genome shotgun (WGS) entry which is preliminary data.</text>
</comment>
<reference evidence="1" key="1">
    <citation type="journal article" date="2017" name="Nature">
        <title>The sunflower genome provides insights into oil metabolism, flowering and Asterid evolution.</title>
        <authorList>
            <person name="Badouin H."/>
            <person name="Gouzy J."/>
            <person name="Grassa C.J."/>
            <person name="Murat F."/>
            <person name="Staton S.E."/>
            <person name="Cottret L."/>
            <person name="Lelandais-Briere C."/>
            <person name="Owens G.L."/>
            <person name="Carrere S."/>
            <person name="Mayjonade B."/>
            <person name="Legrand L."/>
            <person name="Gill N."/>
            <person name="Kane N.C."/>
            <person name="Bowers J.E."/>
            <person name="Hubner S."/>
            <person name="Bellec A."/>
            <person name="Berard A."/>
            <person name="Berges H."/>
            <person name="Blanchet N."/>
            <person name="Boniface M.C."/>
            <person name="Brunel D."/>
            <person name="Catrice O."/>
            <person name="Chaidir N."/>
            <person name="Claudel C."/>
            <person name="Donnadieu C."/>
            <person name="Faraut T."/>
            <person name="Fievet G."/>
            <person name="Helmstetter N."/>
            <person name="King M."/>
            <person name="Knapp S.J."/>
            <person name="Lai Z."/>
            <person name="Le Paslier M.C."/>
            <person name="Lippi Y."/>
            <person name="Lorenzon L."/>
            <person name="Mandel J.R."/>
            <person name="Marage G."/>
            <person name="Marchand G."/>
            <person name="Marquand E."/>
            <person name="Bret-Mestries E."/>
            <person name="Morien E."/>
            <person name="Nambeesan S."/>
            <person name="Nguyen T."/>
            <person name="Pegot-Espagnet P."/>
            <person name="Pouilly N."/>
            <person name="Raftis F."/>
            <person name="Sallet E."/>
            <person name="Schiex T."/>
            <person name="Thomas J."/>
            <person name="Vandecasteele C."/>
            <person name="Vares D."/>
            <person name="Vear F."/>
            <person name="Vautrin S."/>
            <person name="Crespi M."/>
            <person name="Mangin B."/>
            <person name="Burke J.M."/>
            <person name="Salse J."/>
            <person name="Munos S."/>
            <person name="Vincourt P."/>
            <person name="Rieseberg L.H."/>
            <person name="Langlade N.B."/>
        </authorList>
    </citation>
    <scope>NUCLEOTIDE SEQUENCE</scope>
    <source>
        <tissue evidence="1">Leaves</tissue>
    </source>
</reference>
<evidence type="ECO:0000313" key="2">
    <source>
        <dbReference type="Proteomes" id="UP000215914"/>
    </source>
</evidence>
<dbReference type="AlphaFoldDB" id="A0A9K3H0Z2"/>
<sequence length="85" mass="9600">MVIITAASIILTNTVINNIICFYNHTTIHISRVVIINVSKMSFSSLRVGQFCDFRLKACFSAYGSKRFKFLLFSSDSLTSSIFLH</sequence>
<dbReference type="EMBL" id="MNCJ02000330">
    <property type="protein sequence ID" value="KAF5763120.1"/>
    <property type="molecule type" value="Genomic_DNA"/>
</dbReference>
<organism evidence="1 2">
    <name type="scientific">Helianthus annuus</name>
    <name type="common">Common sunflower</name>
    <dbReference type="NCBI Taxonomy" id="4232"/>
    <lineage>
        <taxon>Eukaryota</taxon>
        <taxon>Viridiplantae</taxon>
        <taxon>Streptophyta</taxon>
        <taxon>Embryophyta</taxon>
        <taxon>Tracheophyta</taxon>
        <taxon>Spermatophyta</taxon>
        <taxon>Magnoliopsida</taxon>
        <taxon>eudicotyledons</taxon>
        <taxon>Gunneridae</taxon>
        <taxon>Pentapetalae</taxon>
        <taxon>asterids</taxon>
        <taxon>campanulids</taxon>
        <taxon>Asterales</taxon>
        <taxon>Asteraceae</taxon>
        <taxon>Asteroideae</taxon>
        <taxon>Heliantheae alliance</taxon>
        <taxon>Heliantheae</taxon>
        <taxon>Helianthus</taxon>
    </lineage>
</organism>
<reference evidence="1" key="2">
    <citation type="submission" date="2020-06" db="EMBL/GenBank/DDBJ databases">
        <title>Helianthus annuus Genome sequencing and assembly Release 2.</title>
        <authorList>
            <person name="Gouzy J."/>
            <person name="Langlade N."/>
            <person name="Munos S."/>
        </authorList>
    </citation>
    <scope>NUCLEOTIDE SEQUENCE</scope>
    <source>
        <tissue evidence="1">Leaves</tissue>
    </source>
</reference>
<accession>A0A9K3H0Z2</accession>
<evidence type="ECO:0000313" key="1">
    <source>
        <dbReference type="EMBL" id="KAF5763120.1"/>
    </source>
</evidence>
<dbReference type="Proteomes" id="UP000215914">
    <property type="component" value="Unassembled WGS sequence"/>
</dbReference>
<proteinExistence type="predicted"/>
<protein>
    <submittedName>
        <fullName evidence="1">Uncharacterized protein</fullName>
    </submittedName>
</protein>
<gene>
    <name evidence="1" type="ORF">HanXRQr2_Chr15g0676631</name>
</gene>
<keyword evidence="2" id="KW-1185">Reference proteome</keyword>
<dbReference type="Gramene" id="mRNA:HanXRQr2_Chr15g0676631">
    <property type="protein sequence ID" value="CDS:HanXRQr2_Chr15g0676631.1"/>
    <property type="gene ID" value="HanXRQr2_Chr15g0676631"/>
</dbReference>
<name>A0A9K3H0Z2_HELAN</name>